<evidence type="ECO:0000313" key="2">
    <source>
        <dbReference type="Proteomes" id="UP000290649"/>
    </source>
</evidence>
<organism evidence="1 2">
    <name type="scientific">Anaerobacillus alkaliphilus</name>
    <dbReference type="NCBI Taxonomy" id="1548597"/>
    <lineage>
        <taxon>Bacteria</taxon>
        <taxon>Bacillati</taxon>
        <taxon>Bacillota</taxon>
        <taxon>Bacilli</taxon>
        <taxon>Bacillales</taxon>
        <taxon>Bacillaceae</taxon>
        <taxon>Anaerobacillus</taxon>
    </lineage>
</organism>
<proteinExistence type="predicted"/>
<sequence length="149" mass="17095">MKENKIVKKNYAQALLHLQQSLNVCIDSIQQVINSIESTPLPNKQSQINVQESVTDTVSTLLEVQGLTQGKIQRLINQTDINVHLIENSTKNPINKRTEQVIHMNKFHLKRENQYRMIITRNSAEPTPPWTAKKLSNTLAKEKYTSSNF</sequence>
<protein>
    <submittedName>
        <fullName evidence="1">Uncharacterized protein</fullName>
    </submittedName>
</protein>
<dbReference type="EMBL" id="QOUX01000046">
    <property type="protein sequence ID" value="RXI98223.1"/>
    <property type="molecule type" value="Genomic_DNA"/>
</dbReference>
<accession>A0A4Q0VPB4</accession>
<dbReference type="AlphaFoldDB" id="A0A4Q0VPB4"/>
<keyword evidence="2" id="KW-1185">Reference proteome</keyword>
<reference evidence="1 2" key="1">
    <citation type="journal article" date="2019" name="Int. J. Syst. Evol. Microbiol.">
        <title>Anaerobacillus alkaliphilus sp. nov., a novel alkaliphilic and moderately halophilic bacterium.</title>
        <authorList>
            <person name="Borsodi A.K."/>
            <person name="Aszalos J.M."/>
            <person name="Bihari P."/>
            <person name="Nagy I."/>
            <person name="Schumann P."/>
            <person name="Sproer C."/>
            <person name="Kovacs A.L."/>
            <person name="Boka K."/>
            <person name="Dobosy P."/>
            <person name="Ovari M."/>
            <person name="Szili-Kovacs T."/>
            <person name="Toth E."/>
        </authorList>
    </citation>
    <scope>NUCLEOTIDE SEQUENCE [LARGE SCALE GENOMIC DNA]</scope>
    <source>
        <strain evidence="1 2">B16-10</strain>
    </source>
</reference>
<comment type="caution">
    <text evidence="1">The sequence shown here is derived from an EMBL/GenBank/DDBJ whole genome shotgun (WGS) entry which is preliminary data.</text>
</comment>
<dbReference type="Proteomes" id="UP000290649">
    <property type="component" value="Unassembled WGS sequence"/>
</dbReference>
<name>A0A4Q0VPB4_9BACI</name>
<gene>
    <name evidence="1" type="ORF">DS745_17970</name>
</gene>
<dbReference type="RefSeq" id="WP_129079583.1">
    <property type="nucleotide sequence ID" value="NZ_QOUX01000046.1"/>
</dbReference>
<evidence type="ECO:0000313" key="1">
    <source>
        <dbReference type="EMBL" id="RXI98223.1"/>
    </source>
</evidence>